<evidence type="ECO:0000256" key="3">
    <source>
        <dbReference type="ARBA" id="ARBA00023082"/>
    </source>
</evidence>
<dbReference type="AlphaFoldDB" id="A0A6I4IR07"/>
<dbReference type="InterPro" id="IPR036388">
    <property type="entry name" value="WH-like_DNA-bd_sf"/>
</dbReference>
<name>A0A6I4IR07_9SPHI</name>
<dbReference type="GO" id="GO:0016987">
    <property type="term" value="F:sigma factor activity"/>
    <property type="evidence" value="ECO:0007669"/>
    <property type="project" value="UniProtKB-KW"/>
</dbReference>
<dbReference type="SUPFAM" id="SSF88946">
    <property type="entry name" value="Sigma2 domain of RNA polymerase sigma factors"/>
    <property type="match status" value="1"/>
</dbReference>
<keyword evidence="8" id="KW-1185">Reference proteome</keyword>
<keyword evidence="3" id="KW-0731">Sigma factor</keyword>
<comment type="similarity">
    <text evidence="1">Belongs to the sigma-70 factor family. ECF subfamily.</text>
</comment>
<dbReference type="GO" id="GO:0006352">
    <property type="term" value="P:DNA-templated transcription initiation"/>
    <property type="evidence" value="ECO:0007669"/>
    <property type="project" value="InterPro"/>
</dbReference>
<feature type="domain" description="RNA polymerase sigma factor 70 region 4 type 2" evidence="6">
    <location>
        <begin position="129"/>
        <end position="176"/>
    </location>
</feature>
<dbReference type="Proteomes" id="UP000434850">
    <property type="component" value="Unassembled WGS sequence"/>
</dbReference>
<evidence type="ECO:0000256" key="2">
    <source>
        <dbReference type="ARBA" id="ARBA00023015"/>
    </source>
</evidence>
<organism evidence="7 8">
    <name type="scientific">Mucilaginibacter aquatilis</name>
    <dbReference type="NCBI Taxonomy" id="1517760"/>
    <lineage>
        <taxon>Bacteria</taxon>
        <taxon>Pseudomonadati</taxon>
        <taxon>Bacteroidota</taxon>
        <taxon>Sphingobacteriia</taxon>
        <taxon>Sphingobacteriales</taxon>
        <taxon>Sphingobacteriaceae</taxon>
        <taxon>Mucilaginibacter</taxon>
    </lineage>
</organism>
<proteinExistence type="inferred from homology"/>
<dbReference type="Gene3D" id="1.10.10.10">
    <property type="entry name" value="Winged helix-like DNA-binding domain superfamily/Winged helix DNA-binding domain"/>
    <property type="match status" value="1"/>
</dbReference>
<dbReference type="PANTHER" id="PTHR43133:SF46">
    <property type="entry name" value="RNA POLYMERASE SIGMA-70 FACTOR ECF SUBFAMILY"/>
    <property type="match status" value="1"/>
</dbReference>
<dbReference type="SUPFAM" id="SSF88659">
    <property type="entry name" value="Sigma3 and sigma4 domains of RNA polymerase sigma factors"/>
    <property type="match status" value="1"/>
</dbReference>
<dbReference type="OrthoDB" id="659948at2"/>
<dbReference type="InterPro" id="IPR013249">
    <property type="entry name" value="RNA_pol_sigma70_r4_t2"/>
</dbReference>
<dbReference type="InterPro" id="IPR014284">
    <property type="entry name" value="RNA_pol_sigma-70_dom"/>
</dbReference>
<feature type="domain" description="RNA polymerase sigma-70 region 2" evidence="5">
    <location>
        <begin position="26"/>
        <end position="93"/>
    </location>
</feature>
<protein>
    <submittedName>
        <fullName evidence="7">Sigma-70 family RNA polymerase sigma factor</fullName>
    </submittedName>
</protein>
<accession>A0A6I4IR07</accession>
<dbReference type="GO" id="GO:0003677">
    <property type="term" value="F:DNA binding"/>
    <property type="evidence" value="ECO:0007669"/>
    <property type="project" value="InterPro"/>
</dbReference>
<dbReference type="Pfam" id="PF08281">
    <property type="entry name" value="Sigma70_r4_2"/>
    <property type="match status" value="1"/>
</dbReference>
<evidence type="ECO:0000256" key="1">
    <source>
        <dbReference type="ARBA" id="ARBA00010641"/>
    </source>
</evidence>
<keyword evidence="2" id="KW-0805">Transcription regulation</keyword>
<dbReference type="InterPro" id="IPR007627">
    <property type="entry name" value="RNA_pol_sigma70_r2"/>
</dbReference>
<evidence type="ECO:0000313" key="7">
    <source>
        <dbReference type="EMBL" id="MVN92713.1"/>
    </source>
</evidence>
<dbReference type="InterPro" id="IPR013324">
    <property type="entry name" value="RNA_pol_sigma_r3/r4-like"/>
</dbReference>
<evidence type="ECO:0000256" key="4">
    <source>
        <dbReference type="ARBA" id="ARBA00023163"/>
    </source>
</evidence>
<sequence length="199" mass="23113">MKSNEPSDIKLLSQMQDNNQKALLSLMKKYDRMLFRYIDVRINSPENAQEAIQDIFLTLWNNRYGVNITDTLAPYLYKAAKNKVVDYYLAANREIVNYQALLPEYEAEVAPAADESILAAELQDWFSNEVDKMPETIKNVFTLSRNEQLPVRDIAARLSLSEQTVKNNLTIALKRLQVRFNRMQSISLLLVVLRICFFR</sequence>
<evidence type="ECO:0000313" key="8">
    <source>
        <dbReference type="Proteomes" id="UP000434850"/>
    </source>
</evidence>
<evidence type="ECO:0000259" key="6">
    <source>
        <dbReference type="Pfam" id="PF08281"/>
    </source>
</evidence>
<dbReference type="NCBIfam" id="TIGR02937">
    <property type="entry name" value="sigma70-ECF"/>
    <property type="match status" value="1"/>
</dbReference>
<dbReference type="Gene3D" id="1.10.1740.10">
    <property type="match status" value="1"/>
</dbReference>
<keyword evidence="4" id="KW-0804">Transcription</keyword>
<dbReference type="InterPro" id="IPR039425">
    <property type="entry name" value="RNA_pol_sigma-70-like"/>
</dbReference>
<evidence type="ECO:0000259" key="5">
    <source>
        <dbReference type="Pfam" id="PF04542"/>
    </source>
</evidence>
<dbReference type="Pfam" id="PF04542">
    <property type="entry name" value="Sigma70_r2"/>
    <property type="match status" value="1"/>
</dbReference>
<comment type="caution">
    <text evidence="7">The sequence shown here is derived from an EMBL/GenBank/DDBJ whole genome shotgun (WGS) entry which is preliminary data.</text>
</comment>
<dbReference type="EMBL" id="WQLA01000007">
    <property type="protein sequence ID" value="MVN92713.1"/>
    <property type="molecule type" value="Genomic_DNA"/>
</dbReference>
<reference evidence="7 8" key="1">
    <citation type="submission" date="2019-12" db="EMBL/GenBank/DDBJ databases">
        <title>Mucilaginibacter sp. HME9299 genome sequencing and assembly.</title>
        <authorList>
            <person name="Kang H."/>
            <person name="Kim H."/>
            <person name="Joh K."/>
        </authorList>
    </citation>
    <scope>NUCLEOTIDE SEQUENCE [LARGE SCALE GENOMIC DNA]</scope>
    <source>
        <strain evidence="7 8">HME9299</strain>
    </source>
</reference>
<gene>
    <name evidence="7" type="ORF">GO816_16375</name>
</gene>
<dbReference type="InterPro" id="IPR013325">
    <property type="entry name" value="RNA_pol_sigma_r2"/>
</dbReference>
<dbReference type="PANTHER" id="PTHR43133">
    <property type="entry name" value="RNA POLYMERASE ECF-TYPE SIGMA FACTO"/>
    <property type="match status" value="1"/>
</dbReference>